<proteinExistence type="predicted"/>
<dbReference type="EMBL" id="CDMC01000010">
    <property type="protein sequence ID" value="CEL08119.1"/>
    <property type="molecule type" value="Genomic_DNA"/>
</dbReference>
<dbReference type="OMA" id="GWIHIRK"/>
<evidence type="ECO:0000256" key="4">
    <source>
        <dbReference type="ARBA" id="ARBA00023136"/>
    </source>
</evidence>
<keyword evidence="2 6" id="KW-0812">Transmembrane</keyword>
<gene>
    <name evidence="8" type="ORF">ASPCAL11272</name>
</gene>
<evidence type="ECO:0000256" key="6">
    <source>
        <dbReference type="SAM" id="Phobius"/>
    </source>
</evidence>
<evidence type="ECO:0000256" key="2">
    <source>
        <dbReference type="ARBA" id="ARBA00022692"/>
    </source>
</evidence>
<dbReference type="GO" id="GO:0000329">
    <property type="term" value="C:fungal-type vacuole membrane"/>
    <property type="evidence" value="ECO:0007669"/>
    <property type="project" value="TreeGrafter"/>
</dbReference>
<feature type="transmembrane region" description="Helical" evidence="6">
    <location>
        <begin position="584"/>
        <end position="606"/>
    </location>
</feature>
<dbReference type="InterPro" id="IPR011701">
    <property type="entry name" value="MFS"/>
</dbReference>
<feature type="transmembrane region" description="Helical" evidence="6">
    <location>
        <begin position="312"/>
        <end position="330"/>
    </location>
</feature>
<feature type="transmembrane region" description="Helical" evidence="6">
    <location>
        <begin position="116"/>
        <end position="134"/>
    </location>
</feature>
<dbReference type="PANTHER" id="PTHR23501">
    <property type="entry name" value="MAJOR FACILITATOR SUPERFAMILY"/>
    <property type="match status" value="1"/>
</dbReference>
<evidence type="ECO:0000313" key="8">
    <source>
        <dbReference type="EMBL" id="CEL08119.1"/>
    </source>
</evidence>
<dbReference type="GO" id="GO:0015174">
    <property type="term" value="F:basic amino acid transmembrane transporter activity"/>
    <property type="evidence" value="ECO:0007669"/>
    <property type="project" value="TreeGrafter"/>
</dbReference>
<feature type="transmembrane region" description="Helical" evidence="6">
    <location>
        <begin position="239"/>
        <end position="266"/>
    </location>
</feature>
<feature type="transmembrane region" description="Helical" evidence="6">
    <location>
        <begin position="441"/>
        <end position="462"/>
    </location>
</feature>
<comment type="subcellular location">
    <subcellularLocation>
        <location evidence="1">Membrane</location>
        <topology evidence="1">Multi-pass membrane protein</topology>
    </subcellularLocation>
</comment>
<dbReference type="Proteomes" id="UP000054771">
    <property type="component" value="Unassembled WGS sequence"/>
</dbReference>
<dbReference type="PROSITE" id="PS50850">
    <property type="entry name" value="MFS"/>
    <property type="match status" value="1"/>
</dbReference>
<keyword evidence="3 6" id="KW-1133">Transmembrane helix</keyword>
<dbReference type="Gene3D" id="1.20.1250.20">
    <property type="entry name" value="MFS general substrate transporter like domains"/>
    <property type="match status" value="2"/>
</dbReference>
<evidence type="ECO:0000256" key="5">
    <source>
        <dbReference type="SAM" id="MobiDB-lite"/>
    </source>
</evidence>
<feature type="transmembrane region" description="Helical" evidence="6">
    <location>
        <begin position="408"/>
        <end position="434"/>
    </location>
</feature>
<accession>A0A0U5GA24</accession>
<feature type="compositionally biased region" description="Polar residues" evidence="5">
    <location>
        <begin position="1"/>
        <end position="37"/>
    </location>
</feature>
<protein>
    <recommendedName>
        <fullName evidence="7">Major facilitator superfamily (MFS) profile domain-containing protein</fullName>
    </recommendedName>
</protein>
<feature type="region of interest" description="Disordered" evidence="5">
    <location>
        <begin position="603"/>
        <end position="625"/>
    </location>
</feature>
<sequence length="625" mass="67019">MIRNAVSQVPQFQTKTLGTHRGSSTKCPSLSASSTPETFPLHPPTPDGYGQRFIHCIPISYCSSRRETFAMTARQNSDPGPALEEAMPDHEQTPLLPRESATETATTPLSYRRGMTILLAMGILIFIQAINMSMMTTAQSEIATDLDAFGETTWFNSAFMIAASSVTPLAGRLSQIFTPRVYVLFSCVLLSIGLFITAGAPKLSVFLVGRAFSGVGAGGLMITGIILTLDLVNKKRRGVFIGIVNFGMTIGVSLGAVLAGAIAPTLGWRPIFWVQAPVALVLGPVLFFAIPSHHTHEVGDLKTDSLREKLKNVDYAGAFFLALSIFLLLFSLASPVIPITPIIFSAVFFVIFWVIESRFTSEPIVPTEVLKTRSVLLTCLAALSAMTARWAVLFYSPVYAMAVRGWSSASAGLILVPTNAGFGIGGLLVGWLHIRHGESYYLSNVLVYLLFALSNLLLFTLATPTSHTAAYVVAMFLNGSMIGASMNYTFIHILHLTKPSVHYIVTALVGMSRGFAGSFGSAMGGGFFQRELKAGLEDGFAKHGLTGKDALIHKLLGSPALVAKLSGAEKEVAVQSYQRAIQSLLLGGFGILIVAAIAQAGTGWTAPPPEEETSGREDGEERRED</sequence>
<feature type="transmembrane region" description="Helical" evidence="6">
    <location>
        <begin position="212"/>
        <end position="232"/>
    </location>
</feature>
<dbReference type="InterPro" id="IPR020846">
    <property type="entry name" value="MFS_dom"/>
</dbReference>
<dbReference type="PANTHER" id="PTHR23501:SF6">
    <property type="entry name" value="MULTIDRUG TRANSPORTER, PUTATIVE (AFU_ORTHOLOGUE AFUA_3G14560)-RELATED"/>
    <property type="match status" value="1"/>
</dbReference>
<feature type="domain" description="Major facilitator superfamily (MFS) profile" evidence="7">
    <location>
        <begin position="117"/>
        <end position="571"/>
    </location>
</feature>
<feature type="compositionally biased region" description="Basic and acidic residues" evidence="5">
    <location>
        <begin position="613"/>
        <end position="625"/>
    </location>
</feature>
<reference evidence="9" key="1">
    <citation type="journal article" date="2016" name="Genome Announc.">
        <title>Draft genome sequences of fungus Aspergillus calidoustus.</title>
        <authorList>
            <person name="Horn F."/>
            <person name="Linde J."/>
            <person name="Mattern D.J."/>
            <person name="Walther G."/>
            <person name="Guthke R."/>
            <person name="Scherlach K."/>
            <person name="Martin K."/>
            <person name="Brakhage A.A."/>
            <person name="Petzke L."/>
            <person name="Valiante V."/>
        </authorList>
    </citation>
    <scope>NUCLEOTIDE SEQUENCE [LARGE SCALE GENOMIC DNA]</scope>
    <source>
        <strain evidence="9">SF006504</strain>
    </source>
</reference>
<feature type="transmembrane region" description="Helical" evidence="6">
    <location>
        <begin position="468"/>
        <end position="490"/>
    </location>
</feature>
<name>A0A0U5GA24_ASPCI</name>
<dbReference type="Pfam" id="PF07690">
    <property type="entry name" value="MFS_1"/>
    <property type="match status" value="1"/>
</dbReference>
<feature type="transmembrane region" description="Helical" evidence="6">
    <location>
        <begin position="272"/>
        <end position="291"/>
    </location>
</feature>
<evidence type="ECO:0000313" key="9">
    <source>
        <dbReference type="Proteomes" id="UP000054771"/>
    </source>
</evidence>
<feature type="transmembrane region" description="Helical" evidence="6">
    <location>
        <begin position="336"/>
        <end position="355"/>
    </location>
</feature>
<feature type="transmembrane region" description="Helical" evidence="6">
    <location>
        <begin position="375"/>
        <end position="396"/>
    </location>
</feature>
<dbReference type="SUPFAM" id="SSF103473">
    <property type="entry name" value="MFS general substrate transporter"/>
    <property type="match status" value="1"/>
</dbReference>
<keyword evidence="9" id="KW-1185">Reference proteome</keyword>
<feature type="transmembrane region" description="Helical" evidence="6">
    <location>
        <begin position="154"/>
        <end position="174"/>
    </location>
</feature>
<dbReference type="InterPro" id="IPR036259">
    <property type="entry name" value="MFS_trans_sf"/>
</dbReference>
<feature type="region of interest" description="Disordered" evidence="5">
    <location>
        <begin position="1"/>
        <end position="38"/>
    </location>
</feature>
<evidence type="ECO:0000256" key="3">
    <source>
        <dbReference type="ARBA" id="ARBA00022989"/>
    </source>
</evidence>
<keyword evidence="4 6" id="KW-0472">Membrane</keyword>
<organism evidence="8 9">
    <name type="scientific">Aspergillus calidoustus</name>
    <dbReference type="NCBI Taxonomy" id="454130"/>
    <lineage>
        <taxon>Eukaryota</taxon>
        <taxon>Fungi</taxon>
        <taxon>Dikarya</taxon>
        <taxon>Ascomycota</taxon>
        <taxon>Pezizomycotina</taxon>
        <taxon>Eurotiomycetes</taxon>
        <taxon>Eurotiomycetidae</taxon>
        <taxon>Eurotiales</taxon>
        <taxon>Aspergillaceae</taxon>
        <taxon>Aspergillus</taxon>
        <taxon>Aspergillus subgen. Nidulantes</taxon>
    </lineage>
</organism>
<feature type="transmembrane region" description="Helical" evidence="6">
    <location>
        <begin position="181"/>
        <end position="200"/>
    </location>
</feature>
<evidence type="ECO:0000259" key="7">
    <source>
        <dbReference type="PROSITE" id="PS50850"/>
    </source>
</evidence>
<dbReference type="OrthoDB" id="4160219at2759"/>
<dbReference type="AlphaFoldDB" id="A0A0U5GA24"/>
<evidence type="ECO:0000256" key="1">
    <source>
        <dbReference type="ARBA" id="ARBA00004141"/>
    </source>
</evidence>
<feature type="region of interest" description="Disordered" evidence="5">
    <location>
        <begin position="74"/>
        <end position="102"/>
    </location>
</feature>